<dbReference type="OrthoDB" id="691673at2759"/>
<dbReference type="InterPro" id="IPR051242">
    <property type="entry name" value="WD-EF-hand_domain"/>
</dbReference>
<keyword evidence="2" id="KW-0853">WD repeat</keyword>
<comment type="caution">
    <text evidence="4">The sequence shown here is derived from an EMBL/GenBank/DDBJ whole genome shotgun (WGS) entry which is preliminary data.</text>
</comment>
<dbReference type="PANTHER" id="PTHR44324">
    <property type="entry name" value="WD40 REPEAT DOMAIN 95"/>
    <property type="match status" value="1"/>
</dbReference>
<dbReference type="InterPro" id="IPR001680">
    <property type="entry name" value="WD40_rpt"/>
</dbReference>
<proteinExistence type="predicted"/>
<keyword evidence="1" id="KW-0677">Repeat</keyword>
<protein>
    <submittedName>
        <fullName evidence="4">Uncharacterized protein</fullName>
    </submittedName>
</protein>
<evidence type="ECO:0000313" key="5">
    <source>
        <dbReference type="Proteomes" id="UP000502823"/>
    </source>
</evidence>
<evidence type="ECO:0000256" key="2">
    <source>
        <dbReference type="PROSITE-ProRule" id="PRU00221"/>
    </source>
</evidence>
<dbReference type="Proteomes" id="UP000502823">
    <property type="component" value="Unassembled WGS sequence"/>
</dbReference>
<organism evidence="4 5">
    <name type="scientific">Coptotermes formosanus</name>
    <name type="common">Formosan subterranean termite</name>
    <dbReference type="NCBI Taxonomy" id="36987"/>
    <lineage>
        <taxon>Eukaryota</taxon>
        <taxon>Metazoa</taxon>
        <taxon>Ecdysozoa</taxon>
        <taxon>Arthropoda</taxon>
        <taxon>Hexapoda</taxon>
        <taxon>Insecta</taxon>
        <taxon>Pterygota</taxon>
        <taxon>Neoptera</taxon>
        <taxon>Polyneoptera</taxon>
        <taxon>Dictyoptera</taxon>
        <taxon>Blattodea</taxon>
        <taxon>Blattoidea</taxon>
        <taxon>Termitoidae</taxon>
        <taxon>Rhinotermitidae</taxon>
        <taxon>Coptotermes</taxon>
    </lineage>
</organism>
<dbReference type="InterPro" id="IPR036322">
    <property type="entry name" value="WD40_repeat_dom_sf"/>
</dbReference>
<feature type="compositionally biased region" description="Low complexity" evidence="3">
    <location>
        <begin position="524"/>
        <end position="546"/>
    </location>
</feature>
<dbReference type="InterPro" id="IPR015943">
    <property type="entry name" value="WD40/YVTN_repeat-like_dom_sf"/>
</dbReference>
<dbReference type="Gene3D" id="2.130.10.10">
    <property type="entry name" value="YVTN repeat-like/Quinoprotein amine dehydrogenase"/>
    <property type="match status" value="1"/>
</dbReference>
<dbReference type="SUPFAM" id="SSF50978">
    <property type="entry name" value="WD40 repeat-like"/>
    <property type="match status" value="1"/>
</dbReference>
<sequence length="567" mass="63004">MDQNIAVEQVALMFRETIVKVVPIATQTTFCYALVTKFGRVGVYDGSLQLLDSYIIALSEGGIRERIGDTNVVERRRRVTSIWLTDAIHLPDANVLLLACSDRSLHIYNASILIHAPLFVVKGMRHVPQCLAYAVARGENPSMLFIGDSAGTVTTLRFHQPRVSLFRKKHPEQLDKYYWMELDQHSSYVDVTTDMAVHADAVRQVAYFPENETVVTCSRDPSATLVIRHVAARRTPYIFKLARGVRCFHLEQSMRLLATGSNDCVVRLWNPVVTKQPLMSLFGHKAAVVDVLILRHLDVVVSFAQDGVLKVWDADDQCCVQTLPLSFPSFNVLGKVVEFGIQSLYPGPSSGATPTPSGSGEAAEADVWQRDQLLVACCDCVAVLRVQAVRDRATPPPLPPPSREHHASVPSPWTAADARGIITPELPLSLQQSDSRRSSRSSDITPPRDAQSLRRAASLHGLNVLRTRHEREQQKMKPLVLQGAPHLTLQLWDLHDIQFSRELPLTRRMRDRRLDLSNPDKVVAARLPSTPRSSSRASSNATSVRSGVGTQLTVPFPGNRKSKSPRQ</sequence>
<dbReference type="AlphaFoldDB" id="A0A6L2PX47"/>
<name>A0A6L2PX47_COPFO</name>
<dbReference type="PROSITE" id="PS50082">
    <property type="entry name" value="WD_REPEATS_2"/>
    <property type="match status" value="1"/>
</dbReference>
<dbReference type="PANTHER" id="PTHR44324:SF3">
    <property type="entry name" value="WD REPEAT-CONTAINING PROTEIN 49-LIKE"/>
    <property type="match status" value="1"/>
</dbReference>
<dbReference type="SMART" id="SM00320">
    <property type="entry name" value="WD40"/>
    <property type="match status" value="4"/>
</dbReference>
<feature type="region of interest" description="Disordered" evidence="3">
    <location>
        <begin position="426"/>
        <end position="465"/>
    </location>
</feature>
<evidence type="ECO:0000313" key="4">
    <source>
        <dbReference type="EMBL" id="GFG37099.1"/>
    </source>
</evidence>
<dbReference type="InParanoid" id="A0A6L2PX47"/>
<gene>
    <name evidence="4" type="ORF">Cfor_06536</name>
</gene>
<dbReference type="EMBL" id="BLKM01000674">
    <property type="protein sequence ID" value="GFG37099.1"/>
    <property type="molecule type" value="Genomic_DNA"/>
</dbReference>
<keyword evidence="5" id="KW-1185">Reference proteome</keyword>
<reference evidence="5" key="1">
    <citation type="submission" date="2020-01" db="EMBL/GenBank/DDBJ databases">
        <title>Draft genome sequence of the Termite Coptotermes fromosanus.</title>
        <authorList>
            <person name="Itakura S."/>
            <person name="Yosikawa Y."/>
            <person name="Umezawa K."/>
        </authorList>
    </citation>
    <scope>NUCLEOTIDE SEQUENCE [LARGE SCALE GENOMIC DNA]</scope>
</reference>
<dbReference type="Pfam" id="PF00400">
    <property type="entry name" value="WD40"/>
    <property type="match status" value="2"/>
</dbReference>
<accession>A0A6L2PX47</accession>
<feature type="region of interest" description="Disordered" evidence="3">
    <location>
        <begin position="523"/>
        <end position="567"/>
    </location>
</feature>
<feature type="repeat" description="WD" evidence="2">
    <location>
        <begin position="281"/>
        <end position="322"/>
    </location>
</feature>
<evidence type="ECO:0000256" key="1">
    <source>
        <dbReference type="ARBA" id="ARBA00022737"/>
    </source>
</evidence>
<evidence type="ECO:0000256" key="3">
    <source>
        <dbReference type="SAM" id="MobiDB-lite"/>
    </source>
</evidence>